<dbReference type="OrthoDB" id="8558195at2"/>
<dbReference type="Proteomes" id="UP000319828">
    <property type="component" value="Unassembled WGS sequence"/>
</dbReference>
<keyword evidence="2" id="KW-0472">Membrane</keyword>
<dbReference type="GO" id="GO:0051301">
    <property type="term" value="P:cell division"/>
    <property type="evidence" value="ECO:0007669"/>
    <property type="project" value="UniProtKB-KW"/>
</dbReference>
<dbReference type="GO" id="GO:0042834">
    <property type="term" value="F:peptidoglycan binding"/>
    <property type="evidence" value="ECO:0007669"/>
    <property type="project" value="InterPro"/>
</dbReference>
<evidence type="ECO:0000313" key="4">
    <source>
        <dbReference type="EMBL" id="TVO37945.1"/>
    </source>
</evidence>
<evidence type="ECO:0000313" key="5">
    <source>
        <dbReference type="Proteomes" id="UP000319828"/>
    </source>
</evidence>
<evidence type="ECO:0000259" key="3">
    <source>
        <dbReference type="PROSITE" id="PS51724"/>
    </source>
</evidence>
<keyword evidence="4" id="KW-0132">Cell division</keyword>
<dbReference type="AlphaFoldDB" id="A0A557PBB4"/>
<dbReference type="SUPFAM" id="SSF110997">
    <property type="entry name" value="Sporulation related repeat"/>
    <property type="match status" value="1"/>
</dbReference>
<accession>A0A557PBB4</accession>
<comment type="caution">
    <text evidence="4">The sequence shown here is derived from an EMBL/GenBank/DDBJ whole genome shotgun (WGS) entry which is preliminary data.</text>
</comment>
<feature type="region of interest" description="Disordered" evidence="1">
    <location>
        <begin position="1"/>
        <end position="32"/>
    </location>
</feature>
<evidence type="ECO:0000256" key="2">
    <source>
        <dbReference type="SAM" id="Phobius"/>
    </source>
</evidence>
<organism evidence="4 5">
    <name type="scientific">Vibrio algivorus</name>
    <dbReference type="NCBI Taxonomy" id="1667024"/>
    <lineage>
        <taxon>Bacteria</taxon>
        <taxon>Pseudomonadati</taxon>
        <taxon>Pseudomonadota</taxon>
        <taxon>Gammaproteobacteria</taxon>
        <taxon>Vibrionales</taxon>
        <taxon>Vibrionaceae</taxon>
        <taxon>Vibrio</taxon>
    </lineage>
</organism>
<dbReference type="PANTHER" id="PTHR38687:SF2">
    <property type="entry name" value="CELL DIVISION PROTEIN FTSN"/>
    <property type="match status" value="1"/>
</dbReference>
<reference evidence="4 5" key="1">
    <citation type="submission" date="2019-07" db="EMBL/GenBank/DDBJ databases">
        <title>The draft genome sequence of Vibrio algivorus M1486.</title>
        <authorList>
            <person name="Meng X."/>
        </authorList>
    </citation>
    <scope>NUCLEOTIDE SEQUENCE [LARGE SCALE GENOMIC DNA]</scope>
    <source>
        <strain evidence="4 5">M1486</strain>
    </source>
</reference>
<feature type="domain" description="SPOR" evidence="3">
    <location>
        <begin position="112"/>
        <end position="189"/>
    </location>
</feature>
<dbReference type="Gene3D" id="3.30.70.1070">
    <property type="entry name" value="Sporulation related repeat"/>
    <property type="match status" value="1"/>
</dbReference>
<feature type="compositionally biased region" description="Basic residues" evidence="1">
    <location>
        <begin position="16"/>
        <end position="31"/>
    </location>
</feature>
<dbReference type="PANTHER" id="PTHR38687">
    <property type="entry name" value="CELL DIVISION PROTEIN DEDD-RELATED"/>
    <property type="match status" value="1"/>
</dbReference>
<dbReference type="Pfam" id="PF05036">
    <property type="entry name" value="SPOR"/>
    <property type="match status" value="1"/>
</dbReference>
<keyword evidence="2" id="KW-0812">Transmembrane</keyword>
<dbReference type="EMBL" id="VMKJ01000007">
    <property type="protein sequence ID" value="TVO37945.1"/>
    <property type="molecule type" value="Genomic_DNA"/>
</dbReference>
<sequence length="192" mass="21763">MANRDYVRKSPTPNKKNNRNQRRPAQKKKPAPRAIPWKAAIIAVLLLAGFIYLLSVLNNDPEPAAPATNTLPVNVAPKPKNTEVIPPPPQEKWDYMETLPKREIEVKAKEVEVPKIPYIMQCGAYKTPSQAEQRKANIAFQGLSSKVVKLEGSSWYRIILGPYTFKRDAVKEQHVLQRAKIEPCIIMKDTLQ</sequence>
<dbReference type="RefSeq" id="WP_144387716.1">
    <property type="nucleotide sequence ID" value="NZ_CANNCB010000013.1"/>
</dbReference>
<feature type="transmembrane region" description="Helical" evidence="2">
    <location>
        <begin position="35"/>
        <end position="54"/>
    </location>
</feature>
<name>A0A557PBB4_9VIBR</name>
<dbReference type="PROSITE" id="PS51724">
    <property type="entry name" value="SPOR"/>
    <property type="match status" value="1"/>
</dbReference>
<protein>
    <submittedName>
        <fullName evidence="4">Cell division protein FtsN</fullName>
    </submittedName>
</protein>
<dbReference type="InterPro" id="IPR036680">
    <property type="entry name" value="SPOR-like_sf"/>
</dbReference>
<keyword evidence="4" id="KW-0131">Cell cycle</keyword>
<gene>
    <name evidence="4" type="ORF">FOF44_05550</name>
</gene>
<keyword evidence="2" id="KW-1133">Transmembrane helix</keyword>
<proteinExistence type="predicted"/>
<evidence type="ECO:0000256" key="1">
    <source>
        <dbReference type="SAM" id="MobiDB-lite"/>
    </source>
</evidence>
<dbReference type="InterPro" id="IPR052521">
    <property type="entry name" value="Cell_div_SPOR-domain"/>
</dbReference>
<dbReference type="InterPro" id="IPR007730">
    <property type="entry name" value="SPOR-like_dom"/>
</dbReference>